<dbReference type="RefSeq" id="WP_188746979.1">
    <property type="nucleotide sequence ID" value="NZ_BMIK01000001.1"/>
</dbReference>
<evidence type="ECO:0000313" key="1">
    <source>
        <dbReference type="EMBL" id="GGC16043.1"/>
    </source>
</evidence>
<dbReference type="EMBL" id="BMIK01000001">
    <property type="protein sequence ID" value="GGC16043.1"/>
    <property type="molecule type" value="Genomic_DNA"/>
</dbReference>
<proteinExistence type="predicted"/>
<evidence type="ECO:0000313" key="2">
    <source>
        <dbReference type="Proteomes" id="UP000597338"/>
    </source>
</evidence>
<evidence type="ECO:0008006" key="3">
    <source>
        <dbReference type="Google" id="ProtNLM"/>
    </source>
</evidence>
<dbReference type="PROSITE" id="PS51257">
    <property type="entry name" value="PROKAR_LIPOPROTEIN"/>
    <property type="match status" value="1"/>
</dbReference>
<comment type="caution">
    <text evidence="1">The sequence shown here is derived from an EMBL/GenBank/DDBJ whole genome shotgun (WGS) entry which is preliminary data.</text>
</comment>
<keyword evidence="2" id="KW-1185">Reference proteome</keyword>
<sequence>MKRKNNLYKTTSIFFVCTVLILSCEKEKLTSLTPDNLTECPTCETHFRESSRLEALRVVDGKNIVFQYKKYWSANHTDGTPYTGLFFEIPKGRTFFNLDKNTIASEKVVHITMCPNCNTIPLKPIGGKLKGEQIDSKRWLVEAAVALAGPDGRILDTLSFKHYFTRD</sequence>
<protein>
    <recommendedName>
        <fullName evidence="3">Lipoprotein</fullName>
    </recommendedName>
</protein>
<accession>A0ABQ1L393</accession>
<gene>
    <name evidence="1" type="ORF">GCM10011386_04790</name>
</gene>
<reference evidence="2" key="1">
    <citation type="journal article" date="2019" name="Int. J. Syst. Evol. Microbiol.">
        <title>The Global Catalogue of Microorganisms (GCM) 10K type strain sequencing project: providing services to taxonomists for standard genome sequencing and annotation.</title>
        <authorList>
            <consortium name="The Broad Institute Genomics Platform"/>
            <consortium name="The Broad Institute Genome Sequencing Center for Infectious Disease"/>
            <person name="Wu L."/>
            <person name="Ma J."/>
        </authorList>
    </citation>
    <scope>NUCLEOTIDE SEQUENCE [LARGE SCALE GENOMIC DNA]</scope>
    <source>
        <strain evidence="2">CGMCC 1.15342</strain>
    </source>
</reference>
<name>A0ABQ1L393_9SPHI</name>
<dbReference type="Proteomes" id="UP000597338">
    <property type="component" value="Unassembled WGS sequence"/>
</dbReference>
<organism evidence="1 2">
    <name type="scientific">Parapedobacter defluvii</name>
    <dbReference type="NCBI Taxonomy" id="2045106"/>
    <lineage>
        <taxon>Bacteria</taxon>
        <taxon>Pseudomonadati</taxon>
        <taxon>Bacteroidota</taxon>
        <taxon>Sphingobacteriia</taxon>
        <taxon>Sphingobacteriales</taxon>
        <taxon>Sphingobacteriaceae</taxon>
        <taxon>Parapedobacter</taxon>
    </lineage>
</organism>